<sequence length="274" mass="31697">VYVLTFLVGLLGNALVLIVVYGKHSRRTVNDLYIMNLAVADLIFIAFLPLYSFNLFQRVIMYTPVCKFVLPVMTMTYFVSIYTLTCMAIHRCIVILNPFKPEMSHRKVYLCILVIWFISLVFVLPMSVVSIADATGQCIESWPSQKHKQAYTASLCMLQYIFPLSVITVAYIRICFDLNHERAPKHERHAQHHQFHRENLQIIKTLATIVILFAVCLLPGQVLWMLLDFGSKDEKSLQMLFSMSIILSAVHSCLNPIVYGTLTKQFRREYMRYL</sequence>
<dbReference type="SUPFAM" id="SSF81321">
    <property type="entry name" value="Family A G protein-coupled receptor-like"/>
    <property type="match status" value="1"/>
</dbReference>
<dbReference type="Gene3D" id="1.20.1070.10">
    <property type="entry name" value="Rhodopsin 7-helix transmembrane proteins"/>
    <property type="match status" value="1"/>
</dbReference>
<dbReference type="STRING" id="45351.A7RF97"/>
<dbReference type="InterPro" id="IPR017452">
    <property type="entry name" value="GPCR_Rhodpsn_7TM"/>
</dbReference>
<name>A7RF97_NEMVE</name>
<dbReference type="OMA" id="VAYIRIC"/>
<dbReference type="GO" id="GO:0005886">
    <property type="term" value="C:plasma membrane"/>
    <property type="evidence" value="ECO:0000318"/>
    <property type="project" value="GO_Central"/>
</dbReference>
<evidence type="ECO:0000256" key="3">
    <source>
        <dbReference type="ARBA" id="ARBA00022989"/>
    </source>
</evidence>
<feature type="transmembrane region" description="Helical" evidence="9">
    <location>
        <begin position="6"/>
        <end position="22"/>
    </location>
</feature>
<evidence type="ECO:0000256" key="6">
    <source>
        <dbReference type="ARBA" id="ARBA00023170"/>
    </source>
</evidence>
<evidence type="ECO:0000256" key="7">
    <source>
        <dbReference type="ARBA" id="ARBA00023224"/>
    </source>
</evidence>
<feature type="transmembrane region" description="Helical" evidence="9">
    <location>
        <begin position="151"/>
        <end position="172"/>
    </location>
</feature>
<evidence type="ECO:0000256" key="1">
    <source>
        <dbReference type="ARBA" id="ARBA00004141"/>
    </source>
</evidence>
<keyword evidence="6 8" id="KW-0675">Receptor</keyword>
<dbReference type="AlphaFoldDB" id="A7RF97"/>
<proteinExistence type="inferred from homology"/>
<protein>
    <recommendedName>
        <fullName evidence="10">G-protein coupled receptors family 1 profile domain-containing protein</fullName>
    </recommendedName>
</protein>
<dbReference type="PANTHER" id="PTHR45695:SF9">
    <property type="entry name" value="LEUCOKININ RECEPTOR"/>
    <property type="match status" value="1"/>
</dbReference>
<evidence type="ECO:0000256" key="8">
    <source>
        <dbReference type="RuleBase" id="RU000688"/>
    </source>
</evidence>
<evidence type="ECO:0000259" key="10">
    <source>
        <dbReference type="PROSITE" id="PS50262"/>
    </source>
</evidence>
<evidence type="ECO:0000256" key="9">
    <source>
        <dbReference type="SAM" id="Phobius"/>
    </source>
</evidence>
<dbReference type="GO" id="GO:0004930">
    <property type="term" value="F:G protein-coupled receptor activity"/>
    <property type="evidence" value="ECO:0000318"/>
    <property type="project" value="GO_Central"/>
</dbReference>
<dbReference type="GO" id="GO:0032870">
    <property type="term" value="P:cellular response to hormone stimulus"/>
    <property type="evidence" value="ECO:0000318"/>
    <property type="project" value="GO_Central"/>
</dbReference>
<comment type="similarity">
    <text evidence="8">Belongs to the G-protein coupled receptor 1 family.</text>
</comment>
<dbReference type="Pfam" id="PF00001">
    <property type="entry name" value="7tm_1"/>
    <property type="match status" value="1"/>
</dbReference>
<dbReference type="Proteomes" id="UP000001593">
    <property type="component" value="Unassembled WGS sequence"/>
</dbReference>
<dbReference type="CDD" id="cd00637">
    <property type="entry name" value="7tm_classA_rhodopsin-like"/>
    <property type="match status" value="1"/>
</dbReference>
<keyword evidence="2 8" id="KW-0812">Transmembrane</keyword>
<feature type="transmembrane region" description="Helical" evidence="9">
    <location>
        <begin position="239"/>
        <end position="262"/>
    </location>
</feature>
<dbReference type="InterPro" id="IPR000276">
    <property type="entry name" value="GPCR_Rhodpsn"/>
</dbReference>
<feature type="non-terminal residue" evidence="11">
    <location>
        <position position="274"/>
    </location>
</feature>
<evidence type="ECO:0000313" key="12">
    <source>
        <dbReference type="Proteomes" id="UP000001593"/>
    </source>
</evidence>
<evidence type="ECO:0000256" key="5">
    <source>
        <dbReference type="ARBA" id="ARBA00023136"/>
    </source>
</evidence>
<organism evidence="11 12">
    <name type="scientific">Nematostella vectensis</name>
    <name type="common">Starlet sea anemone</name>
    <dbReference type="NCBI Taxonomy" id="45351"/>
    <lineage>
        <taxon>Eukaryota</taxon>
        <taxon>Metazoa</taxon>
        <taxon>Cnidaria</taxon>
        <taxon>Anthozoa</taxon>
        <taxon>Hexacorallia</taxon>
        <taxon>Actiniaria</taxon>
        <taxon>Edwardsiidae</taxon>
        <taxon>Nematostella</taxon>
    </lineage>
</organism>
<evidence type="ECO:0000256" key="4">
    <source>
        <dbReference type="ARBA" id="ARBA00023040"/>
    </source>
</evidence>
<feature type="transmembrane region" description="Helical" evidence="9">
    <location>
        <begin position="76"/>
        <end position="96"/>
    </location>
</feature>
<dbReference type="FunFam" id="1.20.1070.10:FF:000513">
    <property type="entry name" value="Predicted protein"/>
    <property type="match status" value="1"/>
</dbReference>
<keyword evidence="12" id="KW-1185">Reference proteome</keyword>
<keyword evidence="3 9" id="KW-1133">Transmembrane helix</keyword>
<reference evidence="11 12" key="1">
    <citation type="journal article" date="2007" name="Science">
        <title>Sea anemone genome reveals ancestral eumetazoan gene repertoire and genomic organization.</title>
        <authorList>
            <person name="Putnam N.H."/>
            <person name="Srivastava M."/>
            <person name="Hellsten U."/>
            <person name="Dirks B."/>
            <person name="Chapman J."/>
            <person name="Salamov A."/>
            <person name="Terry A."/>
            <person name="Shapiro H."/>
            <person name="Lindquist E."/>
            <person name="Kapitonov V.V."/>
            <person name="Jurka J."/>
            <person name="Genikhovich G."/>
            <person name="Grigoriev I.V."/>
            <person name="Lucas S.M."/>
            <person name="Steele R.E."/>
            <person name="Finnerty J.R."/>
            <person name="Technau U."/>
            <person name="Martindale M.Q."/>
            <person name="Rokhsar D.S."/>
        </authorList>
    </citation>
    <scope>NUCLEOTIDE SEQUENCE [LARGE SCALE GENOMIC DNA]</scope>
    <source>
        <strain evidence="12">CH2 X CH6</strain>
    </source>
</reference>
<dbReference type="PANTHER" id="PTHR45695">
    <property type="entry name" value="LEUCOKININ RECEPTOR-RELATED"/>
    <property type="match status" value="1"/>
</dbReference>
<dbReference type="GO" id="GO:0007186">
    <property type="term" value="P:G protein-coupled receptor signaling pathway"/>
    <property type="evidence" value="ECO:0000318"/>
    <property type="project" value="GO_Central"/>
</dbReference>
<dbReference type="PROSITE" id="PS50262">
    <property type="entry name" value="G_PROTEIN_RECEP_F1_2"/>
    <property type="match status" value="1"/>
</dbReference>
<keyword evidence="7 8" id="KW-0807">Transducer</keyword>
<dbReference type="EMBL" id="DS469507">
    <property type="protein sequence ID" value="EDO50062.1"/>
    <property type="molecule type" value="Genomic_DNA"/>
</dbReference>
<dbReference type="PhylomeDB" id="A7RF97"/>
<dbReference type="PRINTS" id="PR00237">
    <property type="entry name" value="GPCRRHODOPSN"/>
</dbReference>
<evidence type="ECO:0000256" key="2">
    <source>
        <dbReference type="ARBA" id="ARBA00022692"/>
    </source>
</evidence>
<dbReference type="eggNOG" id="KOG3656">
    <property type="taxonomic scope" value="Eukaryota"/>
</dbReference>
<feature type="domain" description="G-protein coupled receptors family 1 profile" evidence="10">
    <location>
        <begin position="12"/>
        <end position="259"/>
    </location>
</feature>
<dbReference type="PROSITE" id="PS00237">
    <property type="entry name" value="G_PROTEIN_RECEP_F1_1"/>
    <property type="match status" value="1"/>
</dbReference>
<keyword evidence="4 8" id="KW-0297">G-protein coupled receptor</keyword>
<gene>
    <name evidence="11" type="ORF">NEMVEDRAFT_v1g79076</name>
</gene>
<feature type="transmembrane region" description="Helical" evidence="9">
    <location>
        <begin position="34"/>
        <end position="56"/>
    </location>
</feature>
<keyword evidence="5 9" id="KW-0472">Membrane</keyword>
<evidence type="ECO:0000313" key="11">
    <source>
        <dbReference type="EMBL" id="EDO50062.1"/>
    </source>
</evidence>
<dbReference type="HOGENOM" id="CLU_009579_6_1_1"/>
<feature type="transmembrane region" description="Helical" evidence="9">
    <location>
        <begin position="206"/>
        <end position="227"/>
    </location>
</feature>
<feature type="non-terminal residue" evidence="11">
    <location>
        <position position="1"/>
    </location>
</feature>
<comment type="subcellular location">
    <subcellularLocation>
        <location evidence="1">Membrane</location>
        <topology evidence="1">Multi-pass membrane protein</topology>
    </subcellularLocation>
</comment>
<accession>A7RF97</accession>
<dbReference type="InParanoid" id="A7RF97"/>
<feature type="transmembrane region" description="Helical" evidence="9">
    <location>
        <begin position="108"/>
        <end position="131"/>
    </location>
</feature>